<evidence type="ECO:0000313" key="4">
    <source>
        <dbReference type="Proteomes" id="UP000579136"/>
    </source>
</evidence>
<evidence type="ECO:0000256" key="2">
    <source>
        <dbReference type="SAM" id="SignalP"/>
    </source>
</evidence>
<name>A0A9Q2CYW5_9STAP</name>
<evidence type="ECO:0000313" key="3">
    <source>
        <dbReference type="EMBL" id="MBB5175713.1"/>
    </source>
</evidence>
<feature type="chain" id="PRO_5040196137" description="EMYY motif lipoprotein" evidence="2">
    <location>
        <begin position="26"/>
        <end position="297"/>
    </location>
</feature>
<keyword evidence="2" id="KW-0732">Signal</keyword>
<organism evidence="3 4">
    <name type="scientific">Nosocomiicoccus ampullae</name>
    <dbReference type="NCBI Taxonomy" id="489910"/>
    <lineage>
        <taxon>Bacteria</taxon>
        <taxon>Bacillati</taxon>
        <taxon>Bacillota</taxon>
        <taxon>Bacilli</taxon>
        <taxon>Bacillales</taxon>
        <taxon>Staphylococcaceae</taxon>
        <taxon>Nosocomiicoccus</taxon>
    </lineage>
</organism>
<dbReference type="InterPro" id="IPR048013">
    <property type="entry name" value="EMYY_lipop"/>
</dbReference>
<sequence length="297" mass="34756">MYKIFKVATLSIIVLLLCACRSSLSNDLEMYESSMKKIYALDKKYYEHLSEIDLEKIEHVSTRTEKDIERSEVDKLKKNIDDNLIPISEEMVEELEKIDITNEEIKKIHKDYAESIHLKESFSKELGAGTDLFIAYEESTDQLIKDSEAVSAAKEERQSIIQKDHSKQANNEIDEVIDIVNEKSKELEDNVTLLQGDDDADEKERIVEEVLMPILDDQIEKLNQLSLETDDAKAVRSMSLEMFYTFKSYYRERINIIKIYEEEQDIQTQKSISKIETFKKLDDTYHEELNKLKEETK</sequence>
<comment type="caution">
    <text evidence="3">The sequence shown here is derived from an EMBL/GenBank/DDBJ whole genome shotgun (WGS) entry which is preliminary data.</text>
</comment>
<reference evidence="3 4" key="1">
    <citation type="submission" date="2020-08" db="EMBL/GenBank/DDBJ databases">
        <title>Genomic Encyclopedia of Type Strains, Phase IV (KMG-IV): sequencing the most valuable type-strain genomes for metagenomic binning, comparative biology and taxonomic classification.</title>
        <authorList>
            <person name="Goeker M."/>
        </authorList>
    </citation>
    <scope>NUCLEOTIDE SEQUENCE [LARGE SCALE GENOMIC DNA]</scope>
    <source>
        <strain evidence="3 4">DSM 19163</strain>
    </source>
</reference>
<dbReference type="NCBIfam" id="NF033194">
    <property type="entry name" value="lipo_EMYY"/>
    <property type="match status" value="1"/>
</dbReference>
<dbReference type="Proteomes" id="UP000579136">
    <property type="component" value="Unassembled WGS sequence"/>
</dbReference>
<dbReference type="RefSeq" id="WP_183673261.1">
    <property type="nucleotide sequence ID" value="NZ_CBCRYX010000002.1"/>
</dbReference>
<gene>
    <name evidence="3" type="ORF">HNQ45_000588</name>
</gene>
<dbReference type="EMBL" id="JACHHF010000003">
    <property type="protein sequence ID" value="MBB5175713.1"/>
    <property type="molecule type" value="Genomic_DNA"/>
</dbReference>
<evidence type="ECO:0008006" key="5">
    <source>
        <dbReference type="Google" id="ProtNLM"/>
    </source>
</evidence>
<feature type="coiled-coil region" evidence="1">
    <location>
        <begin position="166"/>
        <end position="197"/>
    </location>
</feature>
<accession>A0A9Q2CYW5</accession>
<dbReference type="PROSITE" id="PS51257">
    <property type="entry name" value="PROKAR_LIPOPROTEIN"/>
    <property type="match status" value="1"/>
</dbReference>
<evidence type="ECO:0000256" key="1">
    <source>
        <dbReference type="SAM" id="Coils"/>
    </source>
</evidence>
<keyword evidence="4" id="KW-1185">Reference proteome</keyword>
<proteinExistence type="predicted"/>
<protein>
    <recommendedName>
        <fullName evidence="5">EMYY motif lipoprotein</fullName>
    </recommendedName>
</protein>
<keyword evidence="1" id="KW-0175">Coiled coil</keyword>
<feature type="signal peptide" evidence="2">
    <location>
        <begin position="1"/>
        <end position="25"/>
    </location>
</feature>
<dbReference type="AlphaFoldDB" id="A0A9Q2CYW5"/>